<dbReference type="InterPro" id="IPR046885">
    <property type="entry name" value="MnmA-like_C"/>
</dbReference>
<feature type="active site" description="Nucleophile" evidence="9">
    <location>
        <position position="143"/>
    </location>
</feature>
<evidence type="ECO:0000256" key="9">
    <source>
        <dbReference type="HAMAP-Rule" id="MF_00144"/>
    </source>
</evidence>
<dbReference type="InterPro" id="IPR046884">
    <property type="entry name" value="MnmA-like_central"/>
</dbReference>
<dbReference type="Gene3D" id="2.30.30.280">
    <property type="entry name" value="Adenine nucleotide alpha hydrolases-like domains"/>
    <property type="match status" value="1"/>
</dbReference>
<evidence type="ECO:0000256" key="3">
    <source>
        <dbReference type="ARBA" id="ARBA00022694"/>
    </source>
</evidence>
<dbReference type="PANTHER" id="PTHR11933:SF5">
    <property type="entry name" value="MITOCHONDRIAL TRNA-SPECIFIC 2-THIOURIDYLASE 1"/>
    <property type="match status" value="1"/>
</dbReference>
<dbReference type="GO" id="GO:0002143">
    <property type="term" value="P:tRNA wobble position uridine thiolation"/>
    <property type="evidence" value="ECO:0007669"/>
    <property type="project" value="TreeGrafter"/>
</dbReference>
<feature type="binding site" evidence="9">
    <location>
        <begin position="49"/>
        <end position="56"/>
    </location>
    <ligand>
        <name>ATP</name>
        <dbReference type="ChEBI" id="CHEBI:30616"/>
    </ligand>
</feature>
<keyword evidence="7 9" id="KW-1015">Disulfide bond</keyword>
<evidence type="ECO:0000256" key="7">
    <source>
        <dbReference type="ARBA" id="ARBA00023157"/>
    </source>
</evidence>
<dbReference type="FunFam" id="3.40.50.620:FF:000115">
    <property type="entry name" value="tRNA-specific 2-thiouridylase MnmA"/>
    <property type="match status" value="1"/>
</dbReference>
<dbReference type="CDD" id="cd01998">
    <property type="entry name" value="MnmA_TRMU-like"/>
    <property type="match status" value="1"/>
</dbReference>
<evidence type="ECO:0000256" key="8">
    <source>
        <dbReference type="ARBA" id="ARBA00051542"/>
    </source>
</evidence>
<dbReference type="InterPro" id="IPR014729">
    <property type="entry name" value="Rossmann-like_a/b/a_fold"/>
</dbReference>
<dbReference type="SUPFAM" id="SSF52402">
    <property type="entry name" value="Adenine nucleotide alpha hydrolases-like"/>
    <property type="match status" value="1"/>
</dbReference>
<comment type="caution">
    <text evidence="9">Lacks conserved residue(s) required for the propagation of feature annotation.</text>
</comment>
<name>A0A538T5H7_UNCEI</name>
<organism evidence="12 13">
    <name type="scientific">Eiseniibacteriota bacterium</name>
    <dbReference type="NCBI Taxonomy" id="2212470"/>
    <lineage>
        <taxon>Bacteria</taxon>
        <taxon>Candidatus Eiseniibacteriota</taxon>
    </lineage>
</organism>
<feature type="domain" description="tRNA-specific 2-thiouridylase MnmA-like central" evidence="11">
    <location>
        <begin position="259"/>
        <end position="314"/>
    </location>
</feature>
<dbReference type="AlphaFoldDB" id="A0A538T5H7"/>
<dbReference type="NCBIfam" id="NF001138">
    <property type="entry name" value="PRK00143.1"/>
    <property type="match status" value="1"/>
</dbReference>
<dbReference type="Pfam" id="PF03054">
    <property type="entry name" value="tRNA_Me_trans"/>
    <property type="match status" value="1"/>
</dbReference>
<evidence type="ECO:0000259" key="11">
    <source>
        <dbReference type="Pfam" id="PF20259"/>
    </source>
</evidence>
<feature type="region of interest" description="Interaction with tRNA" evidence="9">
    <location>
        <begin position="349"/>
        <end position="350"/>
    </location>
</feature>
<dbReference type="GO" id="GO:0005737">
    <property type="term" value="C:cytoplasm"/>
    <property type="evidence" value="ECO:0007669"/>
    <property type="project" value="UniProtKB-SubCell"/>
</dbReference>
<keyword evidence="4 9" id="KW-0547">Nucleotide-binding</keyword>
<evidence type="ECO:0000256" key="6">
    <source>
        <dbReference type="ARBA" id="ARBA00022884"/>
    </source>
</evidence>
<dbReference type="Pfam" id="PF20259">
    <property type="entry name" value="tRNA_Me_trans_M"/>
    <property type="match status" value="1"/>
</dbReference>
<keyword evidence="1 9" id="KW-0820">tRNA-binding</keyword>
<feature type="domain" description="tRNA-specific 2-thiouridylase MnmA-like C-terminal" evidence="10">
    <location>
        <begin position="325"/>
        <end position="398"/>
    </location>
</feature>
<dbReference type="GO" id="GO:0000049">
    <property type="term" value="F:tRNA binding"/>
    <property type="evidence" value="ECO:0007669"/>
    <property type="project" value="UniProtKB-KW"/>
</dbReference>
<accession>A0A538T5H7</accession>
<gene>
    <name evidence="9 12" type="primary">mnmA</name>
    <name evidence="12" type="ORF">E6K76_06630</name>
</gene>
<feature type="disulfide bond" description="Alternate" evidence="9">
    <location>
        <begin position="143"/>
        <end position="240"/>
    </location>
</feature>
<feature type="site" description="Interaction with tRNA" evidence="9">
    <location>
        <position position="168"/>
    </location>
</feature>
<keyword evidence="2 9" id="KW-0808">Transferase</keyword>
<dbReference type="Pfam" id="PF20258">
    <property type="entry name" value="tRNA_Me_trans_C"/>
    <property type="match status" value="1"/>
</dbReference>
<evidence type="ECO:0000256" key="4">
    <source>
        <dbReference type="ARBA" id="ARBA00022741"/>
    </source>
</evidence>
<dbReference type="EMBL" id="VBOW01000028">
    <property type="protein sequence ID" value="TMQ58891.1"/>
    <property type="molecule type" value="Genomic_DNA"/>
</dbReference>
<dbReference type="InterPro" id="IPR023382">
    <property type="entry name" value="MnmA-like_central_sf"/>
</dbReference>
<dbReference type="Gene3D" id="2.40.30.10">
    <property type="entry name" value="Translation factors"/>
    <property type="match status" value="1"/>
</dbReference>
<proteinExistence type="inferred from homology"/>
<evidence type="ECO:0000256" key="5">
    <source>
        <dbReference type="ARBA" id="ARBA00022840"/>
    </source>
</evidence>
<evidence type="ECO:0000313" key="13">
    <source>
        <dbReference type="Proteomes" id="UP000316852"/>
    </source>
</evidence>
<keyword evidence="6 9" id="KW-0694">RNA-binding</keyword>
<keyword evidence="3 9" id="KW-0819">tRNA processing</keyword>
<dbReference type="NCBIfam" id="TIGR00420">
    <property type="entry name" value="trmU"/>
    <property type="match status" value="1"/>
</dbReference>
<dbReference type="InterPro" id="IPR004506">
    <property type="entry name" value="MnmA-like"/>
</dbReference>
<feature type="region of interest" description="Interaction with tRNA" evidence="9">
    <location>
        <begin position="190"/>
        <end position="192"/>
    </location>
</feature>
<dbReference type="Proteomes" id="UP000316852">
    <property type="component" value="Unassembled WGS sequence"/>
</dbReference>
<evidence type="ECO:0000259" key="10">
    <source>
        <dbReference type="Pfam" id="PF20258"/>
    </source>
</evidence>
<dbReference type="HAMAP" id="MF_00144">
    <property type="entry name" value="tRNA_thiouridyl_MnmA"/>
    <property type="match status" value="1"/>
</dbReference>
<comment type="caution">
    <text evidence="12">The sequence shown here is derived from an EMBL/GenBank/DDBJ whole genome shotgun (WGS) entry which is preliminary data.</text>
</comment>
<evidence type="ECO:0000313" key="12">
    <source>
        <dbReference type="EMBL" id="TMQ58891.1"/>
    </source>
</evidence>
<feature type="binding site" evidence="9">
    <location>
        <position position="167"/>
    </location>
    <ligand>
        <name>ATP</name>
        <dbReference type="ChEBI" id="CHEBI:30616"/>
    </ligand>
</feature>
<dbReference type="PANTHER" id="PTHR11933">
    <property type="entry name" value="TRNA 5-METHYLAMINOMETHYL-2-THIOURIDYLATE -METHYLTRANSFERASE"/>
    <property type="match status" value="1"/>
</dbReference>
<dbReference type="GO" id="GO:0103016">
    <property type="term" value="F:tRNA-uridine 2-sulfurtransferase activity"/>
    <property type="evidence" value="ECO:0007669"/>
    <property type="project" value="UniProtKB-EC"/>
</dbReference>
<dbReference type="GO" id="GO:0005524">
    <property type="term" value="F:ATP binding"/>
    <property type="evidence" value="ECO:0007669"/>
    <property type="project" value="UniProtKB-KW"/>
</dbReference>
<feature type="binding site" evidence="9">
    <location>
        <position position="75"/>
    </location>
    <ligand>
        <name>ATP</name>
        <dbReference type="ChEBI" id="CHEBI:30616"/>
    </ligand>
</feature>
<reference evidence="12 13" key="1">
    <citation type="journal article" date="2019" name="Nat. Microbiol.">
        <title>Mediterranean grassland soil C-N compound turnover is dependent on rainfall and depth, and is mediated by genomically divergent microorganisms.</title>
        <authorList>
            <person name="Diamond S."/>
            <person name="Andeer P.F."/>
            <person name="Li Z."/>
            <person name="Crits-Christoph A."/>
            <person name="Burstein D."/>
            <person name="Anantharaman K."/>
            <person name="Lane K.R."/>
            <person name="Thomas B.C."/>
            <person name="Pan C."/>
            <person name="Northen T.R."/>
            <person name="Banfield J.F."/>
        </authorList>
    </citation>
    <scope>NUCLEOTIDE SEQUENCE [LARGE SCALE GENOMIC DNA]</scope>
    <source>
        <strain evidence="12">WS_6</strain>
    </source>
</reference>
<comment type="similarity">
    <text evidence="9">Belongs to the MnmA/TRMU family.</text>
</comment>
<dbReference type="EC" id="2.8.1.13" evidence="9"/>
<feature type="active site" description="Cysteine persulfide intermediate" evidence="9">
    <location>
        <position position="240"/>
    </location>
</feature>
<feature type="site" description="Interaction with tRNA" evidence="9">
    <location>
        <position position="382"/>
    </location>
</feature>
<sequence>MYHRAGGRSGAGGSPRSRFQASCRVSHRSLVEKAVTNFIPGNPSTILVAMSGGVDSSVAAAVLAERGHTVIGVTMKLWCYAEGPSPSRGCCTLEAIDDARAVARRMGFAHYVLNLERDFREHVIEDFVGEYLSGRTPNPCVQCNNWLKFGELMRRAESFGCDYVATGHYARRGFDGDGRATLLRATDPAKDQSYVLWGLTQATLRRSLFPLGHLTKDLVREKARALSLPVADKRESQDICFVEGKTYLEFLKQRFPERLSAAKRGVLRDRSGRALGTHEGVHSFTIGQRRGLHVSAGERVYVSAIDASTGAVTVDREEALLKRRARLSRVNYTAGFTPQGPVDLLGKIRYLHTPSPAVLTPAGPGSATVTFAAAQRAMTPGQSLVLYDGDRVVAGGVIEEVAAE</sequence>
<comment type="catalytic activity">
    <reaction evidence="8 9">
        <text>S-sulfanyl-L-cysteinyl-[protein] + uridine(34) in tRNA + AH2 + ATP = 2-thiouridine(34) in tRNA + L-cysteinyl-[protein] + A + AMP + diphosphate + H(+)</text>
        <dbReference type="Rhea" id="RHEA:47032"/>
        <dbReference type="Rhea" id="RHEA-COMP:10131"/>
        <dbReference type="Rhea" id="RHEA-COMP:11726"/>
        <dbReference type="Rhea" id="RHEA-COMP:11727"/>
        <dbReference type="Rhea" id="RHEA-COMP:11728"/>
        <dbReference type="ChEBI" id="CHEBI:13193"/>
        <dbReference type="ChEBI" id="CHEBI:15378"/>
        <dbReference type="ChEBI" id="CHEBI:17499"/>
        <dbReference type="ChEBI" id="CHEBI:29950"/>
        <dbReference type="ChEBI" id="CHEBI:30616"/>
        <dbReference type="ChEBI" id="CHEBI:33019"/>
        <dbReference type="ChEBI" id="CHEBI:61963"/>
        <dbReference type="ChEBI" id="CHEBI:65315"/>
        <dbReference type="ChEBI" id="CHEBI:87170"/>
        <dbReference type="ChEBI" id="CHEBI:456215"/>
        <dbReference type="EC" id="2.8.1.13"/>
    </reaction>
</comment>
<comment type="function">
    <text evidence="9">Catalyzes the 2-thiolation of uridine at the wobble position (U34) of tRNA, leading to the formation of s(2)U34.</text>
</comment>
<protein>
    <recommendedName>
        <fullName evidence="9">tRNA-specific 2-thiouridylase MnmA</fullName>
        <ecNumber evidence="9">2.8.1.13</ecNumber>
    </recommendedName>
</protein>
<comment type="subcellular location">
    <subcellularLocation>
        <location evidence="9">Cytoplasm</location>
    </subcellularLocation>
</comment>
<dbReference type="Gene3D" id="3.40.50.620">
    <property type="entry name" value="HUPs"/>
    <property type="match status" value="1"/>
</dbReference>
<evidence type="ECO:0000256" key="1">
    <source>
        <dbReference type="ARBA" id="ARBA00022555"/>
    </source>
</evidence>
<evidence type="ECO:0000256" key="2">
    <source>
        <dbReference type="ARBA" id="ARBA00022679"/>
    </source>
</evidence>
<keyword evidence="5 9" id="KW-0067">ATP-binding</keyword>
<keyword evidence="9" id="KW-0963">Cytoplasm</keyword>